<evidence type="ECO:0000313" key="3">
    <source>
        <dbReference type="Proteomes" id="UP000620224"/>
    </source>
</evidence>
<comment type="caution">
    <text evidence="2">The sequence shown here is derived from an EMBL/GenBank/DDBJ whole genome shotgun (WGS) entry which is preliminary data.</text>
</comment>
<evidence type="ECO:0000313" key="2">
    <source>
        <dbReference type="EMBL" id="GGW43973.1"/>
    </source>
</evidence>
<keyword evidence="3" id="KW-1185">Reference proteome</keyword>
<accession>A0A918MQB6</accession>
<reference evidence="2" key="2">
    <citation type="submission" date="2020-09" db="EMBL/GenBank/DDBJ databases">
        <authorList>
            <person name="Sun Q."/>
            <person name="Ohkuma M."/>
        </authorList>
    </citation>
    <scope>NUCLEOTIDE SEQUENCE</scope>
    <source>
        <strain evidence="2">JCM 4490</strain>
    </source>
</reference>
<dbReference type="AlphaFoldDB" id="A0A918MQB6"/>
<gene>
    <name evidence="2" type="ORF">GCM10010503_20820</name>
</gene>
<organism evidence="2 3">
    <name type="scientific">Streptomyces lucensis JCM 4490</name>
    <dbReference type="NCBI Taxonomy" id="1306176"/>
    <lineage>
        <taxon>Bacteria</taxon>
        <taxon>Bacillati</taxon>
        <taxon>Actinomycetota</taxon>
        <taxon>Actinomycetes</taxon>
        <taxon>Kitasatosporales</taxon>
        <taxon>Streptomycetaceae</taxon>
        <taxon>Streptomyces</taxon>
    </lineage>
</organism>
<feature type="region of interest" description="Disordered" evidence="1">
    <location>
        <begin position="1"/>
        <end position="35"/>
    </location>
</feature>
<protein>
    <submittedName>
        <fullName evidence="2">Uncharacterized protein</fullName>
    </submittedName>
</protein>
<proteinExistence type="predicted"/>
<feature type="region of interest" description="Disordered" evidence="1">
    <location>
        <begin position="48"/>
        <end position="68"/>
    </location>
</feature>
<name>A0A918MQB6_9ACTN</name>
<dbReference type="Proteomes" id="UP000620224">
    <property type="component" value="Unassembled WGS sequence"/>
</dbReference>
<evidence type="ECO:0000256" key="1">
    <source>
        <dbReference type="SAM" id="MobiDB-lite"/>
    </source>
</evidence>
<reference evidence="2" key="1">
    <citation type="journal article" date="2014" name="Int. J. Syst. Evol. Microbiol.">
        <title>Complete genome sequence of Corynebacterium casei LMG S-19264T (=DSM 44701T), isolated from a smear-ripened cheese.</title>
        <authorList>
            <consortium name="US DOE Joint Genome Institute (JGI-PGF)"/>
            <person name="Walter F."/>
            <person name="Albersmeier A."/>
            <person name="Kalinowski J."/>
            <person name="Ruckert C."/>
        </authorList>
    </citation>
    <scope>NUCLEOTIDE SEQUENCE</scope>
    <source>
        <strain evidence="2">JCM 4490</strain>
    </source>
</reference>
<sequence length="68" mass="7488">MSRQTTTTAPGRVAAGKESSLMPVAREPEIPDGEQAVQTDAVIRNELERTALRSRRPRNSMCMINPHA</sequence>
<dbReference type="EMBL" id="BMUE01000003">
    <property type="protein sequence ID" value="GGW43973.1"/>
    <property type="molecule type" value="Genomic_DNA"/>
</dbReference>